<dbReference type="Pfam" id="PF01424">
    <property type="entry name" value="R3H"/>
    <property type="match status" value="1"/>
</dbReference>
<name>A0A7Z0AAG0_9MICO</name>
<evidence type="ECO:0000259" key="2">
    <source>
        <dbReference type="PROSITE" id="PS51061"/>
    </source>
</evidence>
<dbReference type="InterPro" id="IPR034079">
    <property type="entry name" value="R3H_KhpB"/>
</dbReference>
<dbReference type="SUPFAM" id="SSF82708">
    <property type="entry name" value="R3H domain"/>
    <property type="match status" value="1"/>
</dbReference>
<dbReference type="InterPro" id="IPR036867">
    <property type="entry name" value="R3H_dom_sf"/>
</dbReference>
<dbReference type="SMART" id="SM00393">
    <property type="entry name" value="R3H"/>
    <property type="match status" value="1"/>
</dbReference>
<evidence type="ECO:0000256" key="1">
    <source>
        <dbReference type="SAM" id="MobiDB-lite"/>
    </source>
</evidence>
<dbReference type="PANTHER" id="PTHR35800:SF1">
    <property type="entry name" value="RNA-BINDING PROTEIN KHPB"/>
    <property type="match status" value="1"/>
</dbReference>
<feature type="compositionally biased region" description="Basic and acidic residues" evidence="1">
    <location>
        <begin position="1"/>
        <end position="11"/>
    </location>
</feature>
<dbReference type="InterPro" id="IPR039247">
    <property type="entry name" value="KhpB"/>
</dbReference>
<keyword evidence="4" id="KW-1185">Reference proteome</keyword>
<sequence length="180" mass="19398">MSNEDIDRVEPVDGNDPAAAPEHDTAVSLEDEGEMAADYLEELLDIADIDGDIDIDVKNGRAQVAIVSDDASSDLGTLVGRNGEVLDALQELTRLTVQTSSGNHSRLMLDVDGFRDHRRKELESVAAEAIEDVKSGKEPVALKPMNAYERKVVHDAVAEAGYRSESAGQDSGRHVVVYPA</sequence>
<comment type="caution">
    <text evidence="3">The sequence shown here is derived from an EMBL/GenBank/DDBJ whole genome shotgun (WGS) entry which is preliminary data.</text>
</comment>
<dbReference type="PROSITE" id="PS51061">
    <property type="entry name" value="R3H"/>
    <property type="match status" value="1"/>
</dbReference>
<dbReference type="RefSeq" id="WP_372465379.1">
    <property type="nucleotide sequence ID" value="NZ_JACBZP010000001.1"/>
</dbReference>
<dbReference type="AlphaFoldDB" id="A0A7Z0AAG0"/>
<proteinExistence type="predicted"/>
<organism evidence="3 4">
    <name type="scientific">Spelaeicoccus albus</name>
    <dbReference type="NCBI Taxonomy" id="1280376"/>
    <lineage>
        <taxon>Bacteria</taxon>
        <taxon>Bacillati</taxon>
        <taxon>Actinomycetota</taxon>
        <taxon>Actinomycetes</taxon>
        <taxon>Micrococcales</taxon>
        <taxon>Brevibacteriaceae</taxon>
        <taxon>Spelaeicoccus</taxon>
    </lineage>
</organism>
<dbReference type="Proteomes" id="UP000539111">
    <property type="component" value="Unassembled WGS sequence"/>
</dbReference>
<dbReference type="InterPro" id="IPR001374">
    <property type="entry name" value="R3H_dom"/>
</dbReference>
<dbReference type="InterPro" id="IPR015946">
    <property type="entry name" value="KH_dom-like_a/b"/>
</dbReference>
<dbReference type="CDD" id="cd02644">
    <property type="entry name" value="R3H_jag"/>
    <property type="match status" value="1"/>
</dbReference>
<evidence type="ECO:0000313" key="4">
    <source>
        <dbReference type="Proteomes" id="UP000539111"/>
    </source>
</evidence>
<feature type="domain" description="R3H" evidence="2">
    <location>
        <begin position="116"/>
        <end position="180"/>
    </location>
</feature>
<dbReference type="Gene3D" id="3.30.300.20">
    <property type="match status" value="1"/>
</dbReference>
<protein>
    <submittedName>
        <fullName evidence="3">SpoIIIJ-associated protein</fullName>
    </submittedName>
</protein>
<evidence type="ECO:0000313" key="3">
    <source>
        <dbReference type="EMBL" id="NYI66586.1"/>
    </source>
</evidence>
<feature type="region of interest" description="Disordered" evidence="1">
    <location>
        <begin position="1"/>
        <end position="29"/>
    </location>
</feature>
<dbReference type="PANTHER" id="PTHR35800">
    <property type="entry name" value="PROTEIN JAG"/>
    <property type="match status" value="1"/>
</dbReference>
<gene>
    <name evidence="3" type="ORF">BJY26_000892</name>
</gene>
<reference evidence="3 4" key="1">
    <citation type="submission" date="2020-07" db="EMBL/GenBank/DDBJ databases">
        <title>Sequencing the genomes of 1000 actinobacteria strains.</title>
        <authorList>
            <person name="Klenk H.-P."/>
        </authorList>
    </citation>
    <scope>NUCLEOTIDE SEQUENCE [LARGE SCALE GENOMIC DNA]</scope>
    <source>
        <strain evidence="3 4">DSM 26341</strain>
    </source>
</reference>
<dbReference type="GO" id="GO:0003723">
    <property type="term" value="F:RNA binding"/>
    <property type="evidence" value="ECO:0007669"/>
    <property type="project" value="InterPro"/>
</dbReference>
<accession>A0A7Z0AAG0</accession>
<dbReference type="EMBL" id="JACBZP010000001">
    <property type="protein sequence ID" value="NYI66586.1"/>
    <property type="molecule type" value="Genomic_DNA"/>
</dbReference>
<dbReference type="Gene3D" id="3.30.1370.50">
    <property type="entry name" value="R3H-like domain"/>
    <property type="match status" value="1"/>
</dbReference>